<accession>A0A2K8U987</accession>
<protein>
    <recommendedName>
        <fullName evidence="4">VWFA domain-containing protein</fullName>
    </recommendedName>
</protein>
<evidence type="ECO:0000313" key="2">
    <source>
        <dbReference type="EMBL" id="AUB82107.1"/>
    </source>
</evidence>
<dbReference type="CDD" id="cd00198">
    <property type="entry name" value="vWFA"/>
    <property type="match status" value="1"/>
</dbReference>
<dbReference type="KEGG" id="tsy:THSYN_14890"/>
<dbReference type="OrthoDB" id="798937at2"/>
<reference evidence="2 3" key="1">
    <citation type="submission" date="2017-03" db="EMBL/GenBank/DDBJ databases">
        <title>Complete genome sequence of Candidatus 'Thiodictyon syntrophicum' sp. nov. strain Cad16T, a photolithoautotroph purple sulfur bacterium isolated from an alpine meromictic lake.</title>
        <authorList>
            <person name="Luedin S.M."/>
            <person name="Pothier J.F."/>
            <person name="Danza F."/>
            <person name="Storelli N."/>
            <person name="Wittwer M."/>
            <person name="Tonolla M."/>
        </authorList>
    </citation>
    <scope>NUCLEOTIDE SEQUENCE [LARGE SCALE GENOMIC DNA]</scope>
    <source>
        <strain evidence="2 3">Cad16T</strain>
    </source>
</reference>
<dbReference type="InterPro" id="IPR036465">
    <property type="entry name" value="vWFA_dom_sf"/>
</dbReference>
<feature type="transmembrane region" description="Helical" evidence="1">
    <location>
        <begin position="746"/>
        <end position="767"/>
    </location>
</feature>
<dbReference type="AlphaFoldDB" id="A0A2K8U987"/>
<proteinExistence type="predicted"/>
<organism evidence="2 3">
    <name type="scientific">Candidatus Thiodictyon syntrophicum</name>
    <dbReference type="NCBI Taxonomy" id="1166950"/>
    <lineage>
        <taxon>Bacteria</taxon>
        <taxon>Pseudomonadati</taxon>
        <taxon>Pseudomonadota</taxon>
        <taxon>Gammaproteobacteria</taxon>
        <taxon>Chromatiales</taxon>
        <taxon>Chromatiaceae</taxon>
        <taxon>Thiodictyon</taxon>
    </lineage>
</organism>
<gene>
    <name evidence="2" type="ORF">THSYN_14890</name>
</gene>
<keyword evidence="1" id="KW-1133">Transmembrane helix</keyword>
<dbReference type="Proteomes" id="UP000232638">
    <property type="component" value="Chromosome"/>
</dbReference>
<keyword evidence="1" id="KW-0472">Membrane</keyword>
<name>A0A2K8U987_9GAMM</name>
<evidence type="ECO:0008006" key="4">
    <source>
        <dbReference type="Google" id="ProtNLM"/>
    </source>
</evidence>
<sequence>MNINPNVGSAARAWIIVPAIAVCRSAFRPTYWERRTPVRPALSAARNAAVAREIAPHWGAALPVAGIMIEAAARTAARAFVKALAPLAQAFHPLPPTLLYLAILVSLPIQAAPEPQSAPLARPPRHVAVVLDTSTSMRAPENDQPRLAIQAIKILADLLGPADDLTLAWMPDSPECVLQPDPGRRLDRDAGDLAGFKQAVDQRALYGAPTNFIVPLLTVKEALDGATGKERLLIVISDAGRDLCRGDSNRVLGELRAAGVHTAIVGLGNRGRPVHSEYDIHTAAQNPTELLSAIGEIYQRFLGAKAPDSGQLSPTSTLIETRLAPFVDEAFLLVAAQGPVGGIAPAAGNPAAEALEPDYRAGETRGIDDLTRGYRILRLRRPQAGTWRFEVTGLTGEAGWYLIQDFSISLRVVTPAKAAQGEDTLVTAQLIDDRTGQRIERPGEIPGLAVTALVDGKEIAFRDDGQEGDQSADDGLMTARVRFMGTGPVTFPVRLASRYLQDEQRQQIQVAPAAWVLEVQTPSQAFIGDTIAVAVRLKALGARQALRTPERVSAKLPDGRTLALRDDGRDGDRTAGDGVYARDWTPGQVGVLMVEYRAEGGTDSATAQGPVDVKGTIAFGPPGVLDYGRLTGRSQGEAPLDLGFIQARGRFDLKLTSDFAQSGAVLEIDLGEGYKQLGGRPLVLGFDGSGQQRYPVRLRVAACPAACRPDQAGSLVVETLDGHGQTLRAAVPIRVEIIPDHWLRCWWPVIVAILLALLGAFILYGILRPARFPRPLAVILSPEADMDEGYPFNIRSQKGARSGFYRDARIHITSDFQLRRAAGGALARLRADRLGVFIQALAGNTVLYLDADNQWEPLSTEQETRVRFSTLYKNAAGTLYFEFRNL</sequence>
<dbReference type="RefSeq" id="WP_100919854.1">
    <property type="nucleotide sequence ID" value="NZ_CP020370.1"/>
</dbReference>
<dbReference type="EMBL" id="CP020370">
    <property type="protein sequence ID" value="AUB82107.1"/>
    <property type="molecule type" value="Genomic_DNA"/>
</dbReference>
<evidence type="ECO:0000313" key="3">
    <source>
        <dbReference type="Proteomes" id="UP000232638"/>
    </source>
</evidence>
<evidence type="ECO:0000256" key="1">
    <source>
        <dbReference type="SAM" id="Phobius"/>
    </source>
</evidence>
<dbReference type="Gene3D" id="3.40.50.410">
    <property type="entry name" value="von Willebrand factor, type A domain"/>
    <property type="match status" value="1"/>
</dbReference>
<dbReference type="SUPFAM" id="SSF53300">
    <property type="entry name" value="vWA-like"/>
    <property type="match status" value="1"/>
</dbReference>
<dbReference type="NCBIfam" id="NF041940">
    <property type="entry name" value="choice_anch_X"/>
    <property type="match status" value="2"/>
</dbReference>
<keyword evidence="1" id="KW-0812">Transmembrane</keyword>
<keyword evidence="3" id="KW-1185">Reference proteome</keyword>